<dbReference type="PANTHER" id="PTHR31973">
    <property type="entry name" value="POLYPROTEIN, PUTATIVE-RELATED"/>
    <property type="match status" value="1"/>
</dbReference>
<evidence type="ECO:0000313" key="3">
    <source>
        <dbReference type="Proteomes" id="UP001367508"/>
    </source>
</evidence>
<dbReference type="EMBL" id="JAYMYQ010000011">
    <property type="protein sequence ID" value="KAK7305535.1"/>
    <property type="molecule type" value="Genomic_DNA"/>
</dbReference>
<feature type="domain" description="MULE transposase" evidence="1">
    <location>
        <begin position="35"/>
        <end position="84"/>
    </location>
</feature>
<reference evidence="2 3" key="1">
    <citation type="submission" date="2024-01" db="EMBL/GenBank/DDBJ databases">
        <title>The genomes of 5 underutilized Papilionoideae crops provide insights into root nodulation and disease resistanc.</title>
        <authorList>
            <person name="Jiang F."/>
        </authorList>
    </citation>
    <scope>NUCLEOTIDE SEQUENCE [LARGE SCALE GENOMIC DNA]</scope>
    <source>
        <strain evidence="2">LVBAO_FW01</strain>
        <tissue evidence="2">Leaves</tissue>
    </source>
</reference>
<dbReference type="InterPro" id="IPR018289">
    <property type="entry name" value="MULE_transposase_dom"/>
</dbReference>
<gene>
    <name evidence="2" type="ORF">VNO77_43441</name>
</gene>
<proteinExistence type="predicted"/>
<protein>
    <recommendedName>
        <fullName evidence="1">MULE transposase domain-containing protein</fullName>
    </recommendedName>
</protein>
<dbReference type="PANTHER" id="PTHR31973:SF187">
    <property type="entry name" value="MUTATOR TRANSPOSASE MUDRA PROTEIN"/>
    <property type="match status" value="1"/>
</dbReference>
<comment type="caution">
    <text evidence="2">The sequence shown here is derived from an EMBL/GenBank/DDBJ whole genome shotgun (WGS) entry which is preliminary data.</text>
</comment>
<organism evidence="2 3">
    <name type="scientific">Canavalia gladiata</name>
    <name type="common">Sword bean</name>
    <name type="synonym">Dolichos gladiatus</name>
    <dbReference type="NCBI Taxonomy" id="3824"/>
    <lineage>
        <taxon>Eukaryota</taxon>
        <taxon>Viridiplantae</taxon>
        <taxon>Streptophyta</taxon>
        <taxon>Embryophyta</taxon>
        <taxon>Tracheophyta</taxon>
        <taxon>Spermatophyta</taxon>
        <taxon>Magnoliopsida</taxon>
        <taxon>eudicotyledons</taxon>
        <taxon>Gunneridae</taxon>
        <taxon>Pentapetalae</taxon>
        <taxon>rosids</taxon>
        <taxon>fabids</taxon>
        <taxon>Fabales</taxon>
        <taxon>Fabaceae</taxon>
        <taxon>Papilionoideae</taxon>
        <taxon>50 kb inversion clade</taxon>
        <taxon>NPAAA clade</taxon>
        <taxon>indigoferoid/millettioid clade</taxon>
        <taxon>Phaseoleae</taxon>
        <taxon>Canavalia</taxon>
    </lineage>
</organism>
<accession>A0AAN9JU32</accession>
<keyword evidence="3" id="KW-1185">Reference proteome</keyword>
<dbReference type="AlphaFoldDB" id="A0AAN9JU32"/>
<name>A0AAN9JU32_CANGL</name>
<evidence type="ECO:0000313" key="2">
    <source>
        <dbReference type="EMBL" id="KAK7305535.1"/>
    </source>
</evidence>
<dbReference type="Pfam" id="PF10551">
    <property type="entry name" value="MULE"/>
    <property type="match status" value="1"/>
</dbReference>
<evidence type="ECO:0000259" key="1">
    <source>
        <dbReference type="Pfam" id="PF10551"/>
    </source>
</evidence>
<sequence length="105" mass="12030">MESTPQPDGPPQFRRIYICFDGYKKGFKEGCRPLIGLDGAFLKGYYGGILLSAVGQDSNNHIWVIAYAVVDVENKENWTWFLDLLHNDLGNHVQYGWNFISDMQK</sequence>
<dbReference type="Proteomes" id="UP001367508">
    <property type="component" value="Unassembled WGS sequence"/>
</dbReference>